<protein>
    <submittedName>
        <fullName evidence="3">Uncharacterized protein LOC112462961</fullName>
    </submittedName>
</protein>
<keyword evidence="2" id="KW-1185">Reference proteome</keyword>
<organism evidence="2 3">
    <name type="scientific">Temnothorax curvispinosus</name>
    <dbReference type="NCBI Taxonomy" id="300111"/>
    <lineage>
        <taxon>Eukaryota</taxon>
        <taxon>Metazoa</taxon>
        <taxon>Ecdysozoa</taxon>
        <taxon>Arthropoda</taxon>
        <taxon>Hexapoda</taxon>
        <taxon>Insecta</taxon>
        <taxon>Pterygota</taxon>
        <taxon>Neoptera</taxon>
        <taxon>Endopterygota</taxon>
        <taxon>Hymenoptera</taxon>
        <taxon>Apocrita</taxon>
        <taxon>Aculeata</taxon>
        <taxon>Formicoidea</taxon>
        <taxon>Formicidae</taxon>
        <taxon>Myrmicinae</taxon>
        <taxon>Temnothorax</taxon>
    </lineage>
</organism>
<feature type="region of interest" description="Disordered" evidence="1">
    <location>
        <begin position="1"/>
        <end position="47"/>
    </location>
</feature>
<reference evidence="3" key="1">
    <citation type="submission" date="2025-08" db="UniProtKB">
        <authorList>
            <consortium name="RefSeq"/>
        </authorList>
    </citation>
    <scope>IDENTIFICATION</scope>
    <source>
        <tissue evidence="3">Whole body</tissue>
    </source>
</reference>
<feature type="compositionally biased region" description="Polar residues" evidence="1">
    <location>
        <begin position="30"/>
        <end position="39"/>
    </location>
</feature>
<dbReference type="OrthoDB" id="6781827at2759"/>
<dbReference type="Proteomes" id="UP000504618">
    <property type="component" value="Unplaced"/>
</dbReference>
<dbReference type="AlphaFoldDB" id="A0A6J1QQR8"/>
<dbReference type="RefSeq" id="XP_024884829.1">
    <property type="nucleotide sequence ID" value="XM_025029061.1"/>
</dbReference>
<evidence type="ECO:0000313" key="2">
    <source>
        <dbReference type="Proteomes" id="UP000504618"/>
    </source>
</evidence>
<proteinExistence type="predicted"/>
<gene>
    <name evidence="3" type="primary">LOC112462961</name>
</gene>
<sequence length="246" mass="27642">MDPQATSSLRGRDPASDTFCEDDTKDSDNSYEPHSNNDSISRKSPDCVDEMRISQSPMTDSNLSGNEIEAINETTNKTAVSNSANQIDKFSAIQVMKLQYEKLSRLEKSHEKLQTTIEEIRQLLLNRTEVLHHPKGLPSLPFTTFENAKTAEDLTNGNPSIKDYIVKKLMFASSGKCEKNCSKKVMALLMTNHTGTFFNWKGGKGKQPFGSWHLKEIVITAIKKLRGDKLDTGKAEDGIKEWLKER</sequence>
<evidence type="ECO:0000313" key="3">
    <source>
        <dbReference type="RefSeq" id="XP_024884829.1"/>
    </source>
</evidence>
<name>A0A6J1QQR8_9HYME</name>
<feature type="non-terminal residue" evidence="3">
    <location>
        <position position="246"/>
    </location>
</feature>
<accession>A0A6J1QQR8</accession>
<dbReference type="GeneID" id="112462961"/>
<evidence type="ECO:0000256" key="1">
    <source>
        <dbReference type="SAM" id="MobiDB-lite"/>
    </source>
</evidence>